<dbReference type="InterPro" id="IPR024775">
    <property type="entry name" value="DinB-like"/>
</dbReference>
<reference evidence="2 3" key="1">
    <citation type="submission" date="2019-05" db="EMBL/GenBank/DDBJ databases">
        <title>Flagellimonas sp. AsT0115, sp. nov., isolated from a marine red algae, Asparagopsis taxiformis.</title>
        <authorList>
            <person name="Kim J."/>
            <person name="Jeong S.E."/>
            <person name="Jeon C.O."/>
        </authorList>
    </citation>
    <scope>NUCLEOTIDE SEQUENCE [LARGE SCALE GENOMIC DNA]</scope>
    <source>
        <strain evidence="2 3">AsT0115</strain>
    </source>
</reference>
<evidence type="ECO:0000259" key="1">
    <source>
        <dbReference type="Pfam" id="PF12867"/>
    </source>
</evidence>
<dbReference type="Gene3D" id="1.20.120.450">
    <property type="entry name" value="dinb family like domain"/>
    <property type="match status" value="1"/>
</dbReference>
<comment type="caution">
    <text evidence="2">The sequence shown here is derived from an EMBL/GenBank/DDBJ whole genome shotgun (WGS) entry which is preliminary data.</text>
</comment>
<evidence type="ECO:0000313" key="2">
    <source>
        <dbReference type="EMBL" id="TMU50484.1"/>
    </source>
</evidence>
<protein>
    <submittedName>
        <fullName evidence="2">DinB family protein</fullName>
    </submittedName>
</protein>
<organism evidence="2 3">
    <name type="scientific">Flagellimonas algicola</name>
    <dbReference type="NCBI Taxonomy" id="2583815"/>
    <lineage>
        <taxon>Bacteria</taxon>
        <taxon>Pseudomonadati</taxon>
        <taxon>Bacteroidota</taxon>
        <taxon>Flavobacteriia</taxon>
        <taxon>Flavobacteriales</taxon>
        <taxon>Flavobacteriaceae</taxon>
        <taxon>Flagellimonas</taxon>
    </lineage>
</organism>
<gene>
    <name evidence="2" type="ORF">FGG15_19195</name>
</gene>
<dbReference type="EMBL" id="VCNI01000006">
    <property type="protein sequence ID" value="TMU50484.1"/>
    <property type="molecule type" value="Genomic_DNA"/>
</dbReference>
<feature type="domain" description="DinB-like" evidence="1">
    <location>
        <begin position="19"/>
        <end position="156"/>
    </location>
</feature>
<dbReference type="SUPFAM" id="SSF109854">
    <property type="entry name" value="DinB/YfiT-like putative metalloenzymes"/>
    <property type="match status" value="1"/>
</dbReference>
<dbReference type="InterPro" id="IPR034660">
    <property type="entry name" value="DinB/YfiT-like"/>
</dbReference>
<proteinExistence type="predicted"/>
<dbReference type="Proteomes" id="UP000751614">
    <property type="component" value="Unassembled WGS sequence"/>
</dbReference>
<sequence>MGRRGSRVTVNSQEIISALENNAGVFRETLSGLPSQMLLWKAKPSDWPILGIICHLVDEEREDFRARVKHALETPTKPLVPIDPEGWFTQRNYLNQDFQEMLLHFLNERAMSIKWLRGLENVNWESSLDHPDLGKISAHSFLLNWLAHDYHHIRQINNLKHAYLRQTSGDSLTYAGKW</sequence>
<keyword evidence="3" id="KW-1185">Reference proteome</keyword>
<accession>A0ABY2WG06</accession>
<dbReference type="Pfam" id="PF12867">
    <property type="entry name" value="DinB_2"/>
    <property type="match status" value="1"/>
</dbReference>
<name>A0ABY2WG06_9FLAO</name>
<evidence type="ECO:0000313" key="3">
    <source>
        <dbReference type="Proteomes" id="UP000751614"/>
    </source>
</evidence>